<dbReference type="Proteomes" id="UP000315235">
    <property type="component" value="Unassembled WGS sequence"/>
</dbReference>
<feature type="transmembrane region" description="Helical" evidence="2">
    <location>
        <begin position="82"/>
        <end position="103"/>
    </location>
</feature>
<comment type="caution">
    <text evidence="3">The sequence shown here is derived from an EMBL/GenBank/DDBJ whole genome shotgun (WGS) entry which is preliminary data.</text>
</comment>
<evidence type="ECO:0000256" key="2">
    <source>
        <dbReference type="SAM" id="Phobius"/>
    </source>
</evidence>
<name>A0A553GUW2_9PSED</name>
<feature type="transmembrane region" description="Helical" evidence="2">
    <location>
        <begin position="55"/>
        <end position="76"/>
    </location>
</feature>
<dbReference type="AlphaFoldDB" id="A0A553GUW2"/>
<dbReference type="RefSeq" id="WP_143489942.1">
    <property type="nucleotide sequence ID" value="NZ_VJOY01000018.1"/>
</dbReference>
<reference evidence="3 4" key="1">
    <citation type="submission" date="2019-07" db="EMBL/GenBank/DDBJ databases">
        <title>Pseudomonas mangiferae sp. nov., isolated from bark of mango tree in Thailand.</title>
        <authorList>
            <person name="Srisuk N."/>
            <person name="Anurat P."/>
        </authorList>
    </citation>
    <scope>NUCLEOTIDE SEQUENCE [LARGE SCALE GENOMIC DNA]</scope>
    <source>
        <strain evidence="3 4">DMKU_BBB3-04</strain>
    </source>
</reference>
<protein>
    <submittedName>
        <fullName evidence="3">Uncharacterized protein</fullName>
    </submittedName>
</protein>
<dbReference type="OrthoDB" id="6902132at2"/>
<keyword evidence="2" id="KW-0812">Transmembrane</keyword>
<organism evidence="3 4">
    <name type="scientific">Pseudomonas mangiferae</name>
    <dbReference type="NCBI Taxonomy" id="2593654"/>
    <lineage>
        <taxon>Bacteria</taxon>
        <taxon>Pseudomonadati</taxon>
        <taxon>Pseudomonadota</taxon>
        <taxon>Gammaproteobacteria</taxon>
        <taxon>Pseudomonadales</taxon>
        <taxon>Pseudomonadaceae</taxon>
        <taxon>Pseudomonas</taxon>
    </lineage>
</organism>
<keyword evidence="2" id="KW-0472">Membrane</keyword>
<evidence type="ECO:0000256" key="1">
    <source>
        <dbReference type="SAM" id="MobiDB-lite"/>
    </source>
</evidence>
<feature type="compositionally biased region" description="Polar residues" evidence="1">
    <location>
        <begin position="257"/>
        <end position="270"/>
    </location>
</feature>
<feature type="region of interest" description="Disordered" evidence="1">
    <location>
        <begin position="235"/>
        <end position="270"/>
    </location>
</feature>
<keyword evidence="4" id="KW-1185">Reference proteome</keyword>
<evidence type="ECO:0000313" key="3">
    <source>
        <dbReference type="EMBL" id="TRX73255.1"/>
    </source>
</evidence>
<evidence type="ECO:0000313" key="4">
    <source>
        <dbReference type="Proteomes" id="UP000315235"/>
    </source>
</evidence>
<accession>A0A553GUW2</accession>
<proteinExistence type="predicted"/>
<gene>
    <name evidence="3" type="ORF">FM069_18960</name>
</gene>
<keyword evidence="2" id="KW-1133">Transmembrane helix</keyword>
<feature type="transmembrane region" description="Helical" evidence="2">
    <location>
        <begin position="14"/>
        <end position="34"/>
    </location>
</feature>
<sequence length="270" mass="29399">MTDDNATKAPRVRFNWLAFLPLLGVVGYGFAYLIGMAHYQAYARHFNVSVDLFPLTLADTFVSAYVAALNIGMGWYSVLLSAKAWCSTVLLLALLMLEYVYLFNNPGLFKGARMPRWLVGRPHLARIVVALGMALAVSLVLLLMPLVINSILIVPAIMGEEGAVRSIERDARTYAVPCEKAQGKRCVRLLDGEREIARGYVFAASEQRIALILGESTRILPLKDYTLETLIPGVDTSGADSPGVGSPDISSPRVDSPDSSGGTPSTERHR</sequence>
<dbReference type="EMBL" id="VJOY01000018">
    <property type="protein sequence ID" value="TRX73255.1"/>
    <property type="molecule type" value="Genomic_DNA"/>
</dbReference>
<feature type="transmembrane region" description="Helical" evidence="2">
    <location>
        <begin position="124"/>
        <end position="148"/>
    </location>
</feature>